<reference evidence="3 4" key="1">
    <citation type="journal article" date="2022" name="Nat. Ecol. Evol.">
        <title>A masculinizing supergene underlies an exaggerated male reproductive morph in a spider.</title>
        <authorList>
            <person name="Hendrickx F."/>
            <person name="De Corte Z."/>
            <person name="Sonet G."/>
            <person name="Van Belleghem S.M."/>
            <person name="Kostlbacher S."/>
            <person name="Vangestel C."/>
        </authorList>
    </citation>
    <scope>NUCLEOTIDE SEQUENCE [LARGE SCALE GENOMIC DNA]</scope>
    <source>
        <strain evidence="3">W744_W776</strain>
    </source>
</reference>
<feature type="chain" id="PRO_5043978206" evidence="2">
    <location>
        <begin position="21"/>
        <end position="142"/>
    </location>
</feature>
<dbReference type="GO" id="GO:0062129">
    <property type="term" value="C:chitin-based extracellular matrix"/>
    <property type="evidence" value="ECO:0007669"/>
    <property type="project" value="TreeGrafter"/>
</dbReference>
<sequence length="142" mass="15444">MNPLTLVICAVAVIGQFISTESYKLGGGGDYNAGRMGQVGYSKPTPYQMEFNVPDEQGNQQFRQEQGDGNGNVRGSYGYRDIQGLYRAVKYVAGRDGFKASVLTNEPGTDGKESPADVAMNVQKTPAGIVEKYTRQSQKSLY</sequence>
<comment type="caution">
    <text evidence="3">The sequence shown here is derived from an EMBL/GenBank/DDBJ whole genome shotgun (WGS) entry which is preliminary data.</text>
</comment>
<feature type="signal peptide" evidence="2">
    <location>
        <begin position="1"/>
        <end position="20"/>
    </location>
</feature>
<keyword evidence="4" id="KW-1185">Reference proteome</keyword>
<keyword evidence="2" id="KW-0732">Signal</keyword>
<keyword evidence="1" id="KW-0193">Cuticle</keyword>
<evidence type="ECO:0000256" key="1">
    <source>
        <dbReference type="PROSITE-ProRule" id="PRU00497"/>
    </source>
</evidence>
<dbReference type="Proteomes" id="UP000827092">
    <property type="component" value="Unassembled WGS sequence"/>
</dbReference>
<evidence type="ECO:0000256" key="2">
    <source>
        <dbReference type="SAM" id="SignalP"/>
    </source>
</evidence>
<evidence type="ECO:0000313" key="3">
    <source>
        <dbReference type="EMBL" id="KAG8195813.1"/>
    </source>
</evidence>
<gene>
    <name evidence="3" type="ORF">JTE90_004816</name>
</gene>
<dbReference type="InterPro" id="IPR050468">
    <property type="entry name" value="Cuticle_Struct_Prot"/>
</dbReference>
<dbReference type="PROSITE" id="PS51155">
    <property type="entry name" value="CHIT_BIND_RR_2"/>
    <property type="match status" value="1"/>
</dbReference>
<name>A0AAV6VJE6_9ARAC</name>
<accession>A0AAV6VJE6</accession>
<proteinExistence type="predicted"/>
<organism evidence="3 4">
    <name type="scientific">Oedothorax gibbosus</name>
    <dbReference type="NCBI Taxonomy" id="931172"/>
    <lineage>
        <taxon>Eukaryota</taxon>
        <taxon>Metazoa</taxon>
        <taxon>Ecdysozoa</taxon>
        <taxon>Arthropoda</taxon>
        <taxon>Chelicerata</taxon>
        <taxon>Arachnida</taxon>
        <taxon>Araneae</taxon>
        <taxon>Araneomorphae</taxon>
        <taxon>Entelegynae</taxon>
        <taxon>Araneoidea</taxon>
        <taxon>Linyphiidae</taxon>
        <taxon>Erigoninae</taxon>
        <taxon>Oedothorax</taxon>
    </lineage>
</organism>
<dbReference type="GO" id="GO:0008010">
    <property type="term" value="F:structural constituent of chitin-based larval cuticle"/>
    <property type="evidence" value="ECO:0007669"/>
    <property type="project" value="TreeGrafter"/>
</dbReference>
<dbReference type="PANTHER" id="PTHR10380">
    <property type="entry name" value="CUTICLE PROTEIN"/>
    <property type="match status" value="1"/>
</dbReference>
<dbReference type="InterPro" id="IPR000618">
    <property type="entry name" value="Insect_cuticle"/>
</dbReference>
<dbReference type="Pfam" id="PF00379">
    <property type="entry name" value="Chitin_bind_4"/>
    <property type="match status" value="1"/>
</dbReference>
<dbReference type="AlphaFoldDB" id="A0AAV6VJE6"/>
<dbReference type="EMBL" id="JAFNEN010000078">
    <property type="protein sequence ID" value="KAG8195813.1"/>
    <property type="molecule type" value="Genomic_DNA"/>
</dbReference>
<protein>
    <submittedName>
        <fullName evidence="3">Uncharacterized protein</fullName>
    </submittedName>
</protein>
<evidence type="ECO:0000313" key="4">
    <source>
        <dbReference type="Proteomes" id="UP000827092"/>
    </source>
</evidence>